<dbReference type="NCBIfam" id="TIGR00163">
    <property type="entry name" value="PS_decarb"/>
    <property type="match status" value="1"/>
</dbReference>
<dbReference type="InterPro" id="IPR033177">
    <property type="entry name" value="PSD-B"/>
</dbReference>
<dbReference type="EC" id="4.1.1.65" evidence="3"/>
<evidence type="ECO:0000256" key="6">
    <source>
        <dbReference type="ARBA" id="ARBA00023098"/>
    </source>
</evidence>
<accession>A0A177AUN6</accession>
<name>A0A177AUN6_9BILA</name>
<evidence type="ECO:0000256" key="8">
    <source>
        <dbReference type="ARBA" id="ARBA00023239"/>
    </source>
</evidence>
<comment type="function">
    <text evidence="12">Catalyzes the formation of phosphatidylethanolamine (PtdEtn) from phosphatidylserine (PtdSer). Plays a central role in phospholipid metabolism and in the interorganelle trafficking of phosphatidylserine. May be involved in lipid droplet biogenesis at the endoplasmic reticulum membrane.</text>
</comment>
<comment type="pathway">
    <text evidence="2">Lipid metabolism.</text>
</comment>
<evidence type="ECO:0000256" key="7">
    <source>
        <dbReference type="ARBA" id="ARBA00023209"/>
    </source>
</evidence>
<comment type="cofactor">
    <cofactor evidence="1">
        <name>pyruvate</name>
        <dbReference type="ChEBI" id="CHEBI:15361"/>
    </cofactor>
</comment>
<dbReference type="Pfam" id="PF02666">
    <property type="entry name" value="PS_Dcarbxylase"/>
    <property type="match status" value="1"/>
</dbReference>
<dbReference type="AlphaFoldDB" id="A0A177AUN6"/>
<evidence type="ECO:0000313" key="13">
    <source>
        <dbReference type="EMBL" id="OAF65718.1"/>
    </source>
</evidence>
<keyword evidence="8" id="KW-0456">Lyase</keyword>
<dbReference type="PANTHER" id="PTHR10067:SF6">
    <property type="entry name" value="PHOSPHATIDYLSERINE DECARBOXYLASE PROENZYME, MITOCHONDRIAL"/>
    <property type="match status" value="1"/>
</dbReference>
<evidence type="ECO:0000256" key="4">
    <source>
        <dbReference type="ARBA" id="ARBA00022516"/>
    </source>
</evidence>
<evidence type="ECO:0000256" key="10">
    <source>
        <dbReference type="ARBA" id="ARBA00023317"/>
    </source>
</evidence>
<dbReference type="GO" id="GO:0006646">
    <property type="term" value="P:phosphatidylethanolamine biosynthetic process"/>
    <property type="evidence" value="ECO:0007669"/>
    <property type="project" value="UniProtKB-UniPathway"/>
</dbReference>
<evidence type="ECO:0000256" key="2">
    <source>
        <dbReference type="ARBA" id="ARBA00005189"/>
    </source>
</evidence>
<dbReference type="GO" id="GO:0005739">
    <property type="term" value="C:mitochondrion"/>
    <property type="evidence" value="ECO:0007669"/>
    <property type="project" value="TreeGrafter"/>
</dbReference>
<proteinExistence type="predicted"/>
<dbReference type="EMBL" id="LWCA01001176">
    <property type="protein sequence ID" value="OAF65718.1"/>
    <property type="molecule type" value="Genomic_DNA"/>
</dbReference>
<evidence type="ECO:0000256" key="11">
    <source>
        <dbReference type="ARBA" id="ARBA00024326"/>
    </source>
</evidence>
<keyword evidence="6" id="KW-0443">Lipid metabolism</keyword>
<dbReference type="OrthoDB" id="4330at2759"/>
<evidence type="ECO:0000256" key="1">
    <source>
        <dbReference type="ARBA" id="ARBA00001928"/>
    </source>
</evidence>
<keyword evidence="10" id="KW-0670">Pyruvate</keyword>
<comment type="pathway">
    <text evidence="11">Phospholipid metabolism; phosphatidylethanolamine biosynthesis.</text>
</comment>
<evidence type="ECO:0000256" key="5">
    <source>
        <dbReference type="ARBA" id="ARBA00022793"/>
    </source>
</evidence>
<reference evidence="13 14" key="1">
    <citation type="submission" date="2016-04" db="EMBL/GenBank/DDBJ databases">
        <title>The genome of Intoshia linei affirms orthonectids as highly simplified spiralians.</title>
        <authorList>
            <person name="Mikhailov K.V."/>
            <person name="Slusarev G.S."/>
            <person name="Nikitin M.A."/>
            <person name="Logacheva M.D."/>
            <person name="Penin A."/>
            <person name="Aleoshin V."/>
            <person name="Panchin Y.V."/>
        </authorList>
    </citation>
    <scope>NUCLEOTIDE SEQUENCE [LARGE SCALE GENOMIC DNA]</scope>
    <source>
        <strain evidence="13">Intl2013</strain>
        <tissue evidence="13">Whole animal</tissue>
    </source>
</reference>
<sequence>MVFRKRLVMISSLFTGYYLFKNRYLDTDKRGLKISFYRLLPLRSLSQIWGKINSLNLYPCIRKPLLSAYINFYNVKLQEAVNCNLEFYESISHFFERDIHSYLRPVCTDFDLISPCDGKITHCGQIDVIETNIDAKGFKCSLNSLIGKDIVEKYNLKSKRLYYITIYLDPGDYHGIHSPATWKILERRHIPGELFSVHPKVTNLMPKIFSLNERAVYVGSYSQGFMGLVAIGATCVGSITVYGDKKLKTNVKTQNPNSAPIDELFNSENIIMQRIGEKFGHFSLGSSIVLLFESKEDVAFNPAFETNKINYGQSFLLK</sequence>
<comment type="caution">
    <text evidence="13">The sequence shown here is derived from an EMBL/GenBank/DDBJ whole genome shotgun (WGS) entry which is preliminary data.</text>
</comment>
<evidence type="ECO:0000256" key="9">
    <source>
        <dbReference type="ARBA" id="ARBA00023264"/>
    </source>
</evidence>
<keyword evidence="5" id="KW-0210">Decarboxylase</keyword>
<keyword evidence="7" id="KW-0594">Phospholipid biosynthesis</keyword>
<organism evidence="13 14">
    <name type="scientific">Intoshia linei</name>
    <dbReference type="NCBI Taxonomy" id="1819745"/>
    <lineage>
        <taxon>Eukaryota</taxon>
        <taxon>Metazoa</taxon>
        <taxon>Spiralia</taxon>
        <taxon>Lophotrochozoa</taxon>
        <taxon>Mesozoa</taxon>
        <taxon>Orthonectida</taxon>
        <taxon>Rhopaluridae</taxon>
        <taxon>Intoshia</taxon>
    </lineage>
</organism>
<protein>
    <recommendedName>
        <fullName evidence="3">phosphatidylserine decarboxylase</fullName>
        <ecNumber evidence="3">4.1.1.65</ecNumber>
    </recommendedName>
</protein>
<keyword evidence="4" id="KW-0444">Lipid biosynthesis</keyword>
<gene>
    <name evidence="13" type="ORF">A3Q56_06569</name>
</gene>
<dbReference type="InterPro" id="IPR003817">
    <property type="entry name" value="PS_Dcarbxylase"/>
</dbReference>
<evidence type="ECO:0000313" key="14">
    <source>
        <dbReference type="Proteomes" id="UP000078046"/>
    </source>
</evidence>
<dbReference type="UniPathway" id="UPA00558"/>
<dbReference type="GO" id="GO:0004609">
    <property type="term" value="F:phosphatidylserine decarboxylase activity"/>
    <property type="evidence" value="ECO:0007669"/>
    <property type="project" value="UniProtKB-EC"/>
</dbReference>
<evidence type="ECO:0000256" key="12">
    <source>
        <dbReference type="ARBA" id="ARBA00045136"/>
    </source>
</evidence>
<dbReference type="Proteomes" id="UP000078046">
    <property type="component" value="Unassembled WGS sequence"/>
</dbReference>
<keyword evidence="9" id="KW-1208">Phospholipid metabolism</keyword>
<dbReference type="PANTHER" id="PTHR10067">
    <property type="entry name" value="PHOSPHATIDYLSERINE DECARBOXYLASE"/>
    <property type="match status" value="1"/>
</dbReference>
<evidence type="ECO:0000256" key="3">
    <source>
        <dbReference type="ARBA" id="ARBA00012243"/>
    </source>
</evidence>
<keyword evidence="14" id="KW-1185">Reference proteome</keyword>